<dbReference type="CDD" id="cd00041">
    <property type="entry name" value="CUB"/>
    <property type="match status" value="1"/>
</dbReference>
<comment type="caution">
    <text evidence="4">The sequence shown here is derived from an EMBL/GenBank/DDBJ whole genome shotgun (WGS) entry which is preliminary data.</text>
</comment>
<evidence type="ECO:0000259" key="3">
    <source>
        <dbReference type="PROSITE" id="PS01180"/>
    </source>
</evidence>
<keyword evidence="5" id="KW-1185">Reference proteome</keyword>
<protein>
    <recommendedName>
        <fullName evidence="3">CUB domain-containing protein</fullName>
    </recommendedName>
</protein>
<gene>
    <name evidence="4" type="ORF">DC041_0005280</name>
</gene>
<dbReference type="GO" id="GO:0005886">
    <property type="term" value="C:plasma membrane"/>
    <property type="evidence" value="ECO:0007669"/>
    <property type="project" value="TreeGrafter"/>
</dbReference>
<dbReference type="InterPro" id="IPR000859">
    <property type="entry name" value="CUB_dom"/>
</dbReference>
<dbReference type="EMBL" id="QMKO01002633">
    <property type="protein sequence ID" value="RTG82963.1"/>
    <property type="molecule type" value="Genomic_DNA"/>
</dbReference>
<dbReference type="PANTHER" id="PTHR47537">
    <property type="entry name" value="CUBILIN"/>
    <property type="match status" value="1"/>
</dbReference>
<organism evidence="4 5">
    <name type="scientific">Schistosoma bovis</name>
    <name type="common">Blood fluke</name>
    <dbReference type="NCBI Taxonomy" id="6184"/>
    <lineage>
        <taxon>Eukaryota</taxon>
        <taxon>Metazoa</taxon>
        <taxon>Spiralia</taxon>
        <taxon>Lophotrochozoa</taxon>
        <taxon>Platyhelminthes</taxon>
        <taxon>Trematoda</taxon>
        <taxon>Digenea</taxon>
        <taxon>Strigeidida</taxon>
        <taxon>Schistosomatoidea</taxon>
        <taxon>Schistosomatidae</taxon>
        <taxon>Schistosoma</taxon>
    </lineage>
</organism>
<feature type="domain" description="CUB" evidence="3">
    <location>
        <begin position="1"/>
        <end position="137"/>
    </location>
</feature>
<dbReference type="PROSITE" id="PS01180">
    <property type="entry name" value="CUB"/>
    <property type="match status" value="1"/>
</dbReference>
<comment type="caution">
    <text evidence="2">Lacks conserved residue(s) required for the propagation of feature annotation.</text>
</comment>
<dbReference type="Proteomes" id="UP000290809">
    <property type="component" value="Unassembled WGS sequence"/>
</dbReference>
<keyword evidence="1" id="KW-1015">Disulfide bond</keyword>
<dbReference type="SMART" id="SM00042">
    <property type="entry name" value="CUB"/>
    <property type="match status" value="1"/>
</dbReference>
<dbReference type="STRING" id="6184.A0A430Q5M1"/>
<evidence type="ECO:0000256" key="2">
    <source>
        <dbReference type="PROSITE-ProRule" id="PRU00059"/>
    </source>
</evidence>
<dbReference type="Gene3D" id="2.60.120.290">
    <property type="entry name" value="Spermadhesin, CUB domain"/>
    <property type="match status" value="3"/>
</dbReference>
<dbReference type="PANTHER" id="PTHR47537:SF2">
    <property type="entry name" value="CUBILIN"/>
    <property type="match status" value="1"/>
</dbReference>
<reference evidence="4 5" key="1">
    <citation type="journal article" date="2019" name="PLoS Pathog.">
        <title>Genome sequence of the bovine parasite Schistosoma bovis Tanzania.</title>
        <authorList>
            <person name="Oey H."/>
            <person name="Zakrzewski M."/>
            <person name="Gobert G."/>
            <person name="Gravermann K."/>
            <person name="Stoye J."/>
            <person name="Jones M."/>
            <person name="Mcmanus D."/>
            <person name="Krause L."/>
        </authorList>
    </citation>
    <scope>NUCLEOTIDE SEQUENCE [LARGE SCALE GENOMIC DNA]</scope>
    <source>
        <strain evidence="4 5">TAN1997</strain>
    </source>
</reference>
<dbReference type="InterPro" id="IPR035914">
    <property type="entry name" value="Sperma_CUB_dom_sf"/>
</dbReference>
<proteinExistence type="predicted"/>
<evidence type="ECO:0000256" key="1">
    <source>
        <dbReference type="ARBA" id="ARBA00023157"/>
    </source>
</evidence>
<dbReference type="SUPFAM" id="SSF49854">
    <property type="entry name" value="Spermadhesin, CUB domain"/>
    <property type="match status" value="3"/>
</dbReference>
<dbReference type="InterPro" id="IPR053207">
    <property type="entry name" value="Non-NMDA_GluR_Accessory"/>
</dbReference>
<dbReference type="AlphaFoldDB" id="A0A430Q5M1"/>
<accession>A0A430Q5M1</accession>
<evidence type="ECO:0000313" key="4">
    <source>
        <dbReference type="EMBL" id="RTG82963.1"/>
    </source>
</evidence>
<dbReference type="Pfam" id="PF00431">
    <property type="entry name" value="CUB"/>
    <property type="match status" value="2"/>
</dbReference>
<sequence length="400" mass="47112">MYKSGIFKTPNYPKNYQYELNCLLYYFHGLSNELVKITFTTFNLRKPIEKKCIDYLDMFTTIESNNQMAKHSNLMNISSMNYSRPADYRLCGDLNDFPQNDFYSISSILLLIFHTASKIPGIKYHQQMGFIGNYQNNGKHKENTFCDYEFHYNNTIKYGNFFSPFYPSNYPPNIKCRFIFIADNNQRILLTFHSIRLKSMTNEDNIMNIQLVSHTSILKLDFISRSPFYQGQGFHGTYEFVHESQVLPSPFLEEDDQLVETNEHEEKYQNNQHKLENLSNTNKSRLFFADAGFTSTRNMQFHEEDINLFTLFISDEYSSDPDFMNFHYSNQFNNEMKSKYVQRKLIVSKGPVNRTQGIIHSPQYPEPYPPSIITMYTFIGQPTEIILVKFLFLELGNSNK</sequence>
<name>A0A430Q5M1_SCHBO</name>
<evidence type="ECO:0000313" key="5">
    <source>
        <dbReference type="Proteomes" id="UP000290809"/>
    </source>
</evidence>